<name>A0A0D0DMY6_9AGAM</name>
<keyword evidence="3" id="KW-0732">Signal</keyword>
<feature type="transmembrane region" description="Helical" evidence="2">
    <location>
        <begin position="258"/>
        <end position="283"/>
    </location>
</feature>
<reference evidence="4 5" key="1">
    <citation type="submission" date="2014-04" db="EMBL/GenBank/DDBJ databases">
        <authorList>
            <consortium name="DOE Joint Genome Institute"/>
            <person name="Kuo A."/>
            <person name="Kohler A."/>
            <person name="Jargeat P."/>
            <person name="Nagy L.G."/>
            <person name="Floudas D."/>
            <person name="Copeland A."/>
            <person name="Barry K.W."/>
            <person name="Cichocki N."/>
            <person name="Veneault-Fourrey C."/>
            <person name="LaButti K."/>
            <person name="Lindquist E.A."/>
            <person name="Lipzen A."/>
            <person name="Lundell T."/>
            <person name="Morin E."/>
            <person name="Murat C."/>
            <person name="Sun H."/>
            <person name="Tunlid A."/>
            <person name="Henrissat B."/>
            <person name="Grigoriev I.V."/>
            <person name="Hibbett D.S."/>
            <person name="Martin F."/>
            <person name="Nordberg H.P."/>
            <person name="Cantor M.N."/>
            <person name="Hua S.X."/>
        </authorList>
    </citation>
    <scope>NUCLEOTIDE SEQUENCE [LARGE SCALE GENOMIC DNA]</scope>
    <source>
        <strain evidence="4 5">Ve08.2h10</strain>
    </source>
</reference>
<keyword evidence="2" id="KW-0472">Membrane</keyword>
<sequence>MHSPPLLQPLLWFASYLSAARAFSVTVGSESPTQCGPLTVTWTGGQAPFEIILTPVFNVPRTELVPSTAFNNNQGSYQIPQLPLANGTRFLLTMSDATGFGTGGTTNLLTVAPQVGGASCDTSAPTLAFDFSLPSSLQQCSPYVFDSYSGATLPVTITGFIPGGDSFLLHPDPTATSYAWTANIAAGTSVIFSLTDAQGRSGGSSDIEQVARSNDASCLGASSPSSTGSAAPWSTSASTTTTNPTPSQTQTSSSGVSVAAIAGTAAGVLIAVAASVTLVLFCIKRRRYGRSPHGVPPTRMSRRVNSMDLDAGPADFQHAAIYPFPYQTDSVARLAPPIGPGSVTPSSSFPETSSVHASAPAVHPDTYSFPPSDTRQQHSRATSNTESFWGFGETTNSSSMSSSGRRKAAMAGMANPQAPARFIVHTDAADVIPANDAEVVELPPQYSERLRSAAPLVQQRPMSTATQYASTDIAYAPGSYVDEPSRTTPYPPPSR</sequence>
<evidence type="ECO:0000256" key="1">
    <source>
        <dbReference type="SAM" id="MobiDB-lite"/>
    </source>
</evidence>
<evidence type="ECO:0000256" key="3">
    <source>
        <dbReference type="SAM" id="SignalP"/>
    </source>
</evidence>
<feature type="region of interest" description="Disordered" evidence="1">
    <location>
        <begin position="476"/>
        <end position="495"/>
    </location>
</feature>
<dbReference type="AlphaFoldDB" id="A0A0D0DMY6"/>
<feature type="signal peptide" evidence="3">
    <location>
        <begin position="1"/>
        <end position="22"/>
    </location>
</feature>
<reference evidence="5" key="2">
    <citation type="submission" date="2015-01" db="EMBL/GenBank/DDBJ databases">
        <title>Evolutionary Origins and Diversification of the Mycorrhizal Mutualists.</title>
        <authorList>
            <consortium name="DOE Joint Genome Institute"/>
            <consortium name="Mycorrhizal Genomics Consortium"/>
            <person name="Kohler A."/>
            <person name="Kuo A."/>
            <person name="Nagy L.G."/>
            <person name="Floudas D."/>
            <person name="Copeland A."/>
            <person name="Barry K.W."/>
            <person name="Cichocki N."/>
            <person name="Veneault-Fourrey C."/>
            <person name="LaButti K."/>
            <person name="Lindquist E.A."/>
            <person name="Lipzen A."/>
            <person name="Lundell T."/>
            <person name="Morin E."/>
            <person name="Murat C."/>
            <person name="Riley R."/>
            <person name="Ohm R."/>
            <person name="Sun H."/>
            <person name="Tunlid A."/>
            <person name="Henrissat B."/>
            <person name="Grigoriev I.V."/>
            <person name="Hibbett D.S."/>
            <person name="Martin F."/>
        </authorList>
    </citation>
    <scope>NUCLEOTIDE SEQUENCE [LARGE SCALE GENOMIC DNA]</scope>
    <source>
        <strain evidence="5">Ve08.2h10</strain>
    </source>
</reference>
<keyword evidence="5" id="KW-1185">Reference proteome</keyword>
<feature type="compositionally biased region" description="Polar residues" evidence="1">
    <location>
        <begin position="369"/>
        <end position="387"/>
    </location>
</feature>
<feature type="compositionally biased region" description="Low complexity" evidence="1">
    <location>
        <begin position="221"/>
        <end position="253"/>
    </location>
</feature>
<keyword evidence="2" id="KW-0812">Transmembrane</keyword>
<dbReference type="PANTHER" id="PTHR37487:SF3">
    <property type="entry name" value="CLEAVAGE_POLYADENYLATION SPECIFICITY FACTOR A SUBUNIT N-TERMINAL DOMAIN-CONTAINING PROTEIN"/>
    <property type="match status" value="1"/>
</dbReference>
<protein>
    <submittedName>
        <fullName evidence="4">Uncharacterized protein</fullName>
    </submittedName>
</protein>
<dbReference type="InParanoid" id="A0A0D0DMY6"/>
<dbReference type="OrthoDB" id="2591431at2759"/>
<dbReference type="STRING" id="930991.A0A0D0DMY6"/>
<feature type="region of interest" description="Disordered" evidence="1">
    <location>
        <begin position="216"/>
        <end position="253"/>
    </location>
</feature>
<gene>
    <name evidence="4" type="ORF">PAXRUDRAFT_831835</name>
</gene>
<evidence type="ECO:0000313" key="4">
    <source>
        <dbReference type="EMBL" id="KIK87436.1"/>
    </source>
</evidence>
<keyword evidence="2" id="KW-1133">Transmembrane helix</keyword>
<evidence type="ECO:0000313" key="5">
    <source>
        <dbReference type="Proteomes" id="UP000054538"/>
    </source>
</evidence>
<proteinExistence type="predicted"/>
<dbReference type="Proteomes" id="UP000054538">
    <property type="component" value="Unassembled WGS sequence"/>
</dbReference>
<organism evidence="4 5">
    <name type="scientific">Paxillus rubicundulus Ve08.2h10</name>
    <dbReference type="NCBI Taxonomy" id="930991"/>
    <lineage>
        <taxon>Eukaryota</taxon>
        <taxon>Fungi</taxon>
        <taxon>Dikarya</taxon>
        <taxon>Basidiomycota</taxon>
        <taxon>Agaricomycotina</taxon>
        <taxon>Agaricomycetes</taxon>
        <taxon>Agaricomycetidae</taxon>
        <taxon>Boletales</taxon>
        <taxon>Paxilineae</taxon>
        <taxon>Paxillaceae</taxon>
        <taxon>Paxillus</taxon>
    </lineage>
</organism>
<evidence type="ECO:0000256" key="2">
    <source>
        <dbReference type="SAM" id="Phobius"/>
    </source>
</evidence>
<accession>A0A0D0DMY6</accession>
<dbReference type="PANTHER" id="PTHR37487">
    <property type="entry name" value="CHROMOSOME 1, WHOLE GENOME SHOTGUN SEQUENCE"/>
    <property type="match status" value="1"/>
</dbReference>
<feature type="compositionally biased region" description="Polar residues" evidence="1">
    <location>
        <begin position="343"/>
        <end position="356"/>
    </location>
</feature>
<feature type="region of interest" description="Disordered" evidence="1">
    <location>
        <begin position="342"/>
        <end position="403"/>
    </location>
</feature>
<feature type="chain" id="PRO_5002220881" evidence="3">
    <location>
        <begin position="23"/>
        <end position="495"/>
    </location>
</feature>
<dbReference type="HOGENOM" id="CLU_033085_1_0_1"/>
<dbReference type="EMBL" id="KN825544">
    <property type="protein sequence ID" value="KIK87436.1"/>
    <property type="molecule type" value="Genomic_DNA"/>
</dbReference>